<comment type="caution">
    <text evidence="4">The sequence shown here is derived from an EMBL/GenBank/DDBJ whole genome shotgun (WGS) entry which is preliminary data.</text>
</comment>
<protein>
    <submittedName>
        <fullName evidence="4">Arylsulfatase</fullName>
        <ecNumber evidence="4">3.1.6.1</ecNumber>
    </submittedName>
</protein>
<reference evidence="4 5" key="1">
    <citation type="submission" date="2019-02" db="EMBL/GenBank/DDBJ databases">
        <title>Deep-cultivation of Planctomycetes and their phenomic and genomic characterization uncovers novel biology.</title>
        <authorList>
            <person name="Wiegand S."/>
            <person name="Jogler M."/>
            <person name="Boedeker C."/>
            <person name="Pinto D."/>
            <person name="Vollmers J."/>
            <person name="Rivas-Marin E."/>
            <person name="Kohn T."/>
            <person name="Peeters S.H."/>
            <person name="Heuer A."/>
            <person name="Rast P."/>
            <person name="Oberbeckmann S."/>
            <person name="Bunk B."/>
            <person name="Jeske O."/>
            <person name="Meyerdierks A."/>
            <person name="Storesund J.E."/>
            <person name="Kallscheuer N."/>
            <person name="Luecker S."/>
            <person name="Lage O.M."/>
            <person name="Pohl T."/>
            <person name="Merkel B.J."/>
            <person name="Hornburger P."/>
            <person name="Mueller R.-W."/>
            <person name="Bruemmer F."/>
            <person name="Labrenz M."/>
            <person name="Spormann A.M."/>
            <person name="Op Den Camp H."/>
            <person name="Overmann J."/>
            <person name="Amann R."/>
            <person name="Jetten M.S.M."/>
            <person name="Mascher T."/>
            <person name="Medema M.H."/>
            <person name="Devos D.P."/>
            <person name="Kaster A.-K."/>
            <person name="Ovreas L."/>
            <person name="Rohde M."/>
            <person name="Galperin M.Y."/>
            <person name="Jogler C."/>
        </authorList>
    </citation>
    <scope>NUCLEOTIDE SEQUENCE [LARGE SCALE GENOMIC DNA]</scope>
    <source>
        <strain evidence="4 5">Poly41</strain>
    </source>
</reference>
<sequence>MKSEAQKPQMNMTDSDHHLSMAPLMGLCLLAVFPCGSLNAAPQEKPNVILIITDDQGYGDIGAHGNPLIRTPNMDQLHAESVRFTNFHVDPTCSPTRGALMSGKYSHRAKVWHTIAGGNHLRANEMTMADVFKASGYRTGMFGKWHLGSNYPYRPIDRGFDEWLGQGDGGTGTTDDYFANDRVNDHYLHNGEFEFRPGYAPDVFCDAAIDYIRDQDHDGQPFFVYLSTYVPHSPHTLADRGWADKYMPTVDPKVAYFFAAIERVDQSLGRLRKALQEEGLAENTTLIFMTDNGGTAGVPFFNAGMKGKKGSPYEGGHRTPFFVHWKKGKLRHGRDVADLTAHFDVLPTLIDLLDLKLPAQADFDGRSFKNQLYQPEKRLPERTLCVEVQRTFEPQKWRGATAMTKRWRLVNGTELYDIQADPGQNRNVFSAHPKVAAKLNRDFDTYWQHVSPGDRDRVVFVVGHERDPETYLQSMDWYAETVPWNHAATSSGASLSGSWHIEAAKAGTYRFEIRRWPKEVNAPITGIPEISKSIDAWDSLGGKATLLYSRNNPVPFKAMPVAAVRLQVGDKQWVQPAHEQESHITIDIPLNEKEYEVTAELLDSDHEVLAGAYYIYCRRLDR</sequence>
<evidence type="ECO:0000256" key="2">
    <source>
        <dbReference type="ARBA" id="ARBA00022801"/>
    </source>
</evidence>
<comment type="similarity">
    <text evidence="1">Belongs to the sulfatase family.</text>
</comment>
<dbReference type="PANTHER" id="PTHR42693:SF53">
    <property type="entry name" value="ENDO-4-O-SULFATASE"/>
    <property type="match status" value="1"/>
</dbReference>
<dbReference type="Gene3D" id="3.40.720.10">
    <property type="entry name" value="Alkaline Phosphatase, subunit A"/>
    <property type="match status" value="1"/>
</dbReference>
<dbReference type="CDD" id="cd16146">
    <property type="entry name" value="ARS_like"/>
    <property type="match status" value="1"/>
</dbReference>
<dbReference type="AlphaFoldDB" id="A0A5C6D2J8"/>
<proteinExistence type="inferred from homology"/>
<dbReference type="PANTHER" id="PTHR42693">
    <property type="entry name" value="ARYLSULFATASE FAMILY MEMBER"/>
    <property type="match status" value="1"/>
</dbReference>
<organism evidence="4 5">
    <name type="scientific">Novipirellula artificiosorum</name>
    <dbReference type="NCBI Taxonomy" id="2528016"/>
    <lineage>
        <taxon>Bacteria</taxon>
        <taxon>Pseudomonadati</taxon>
        <taxon>Planctomycetota</taxon>
        <taxon>Planctomycetia</taxon>
        <taxon>Pirellulales</taxon>
        <taxon>Pirellulaceae</taxon>
        <taxon>Novipirellula</taxon>
    </lineage>
</organism>
<dbReference type="Proteomes" id="UP000319143">
    <property type="component" value="Unassembled WGS sequence"/>
</dbReference>
<dbReference type="Pfam" id="PF00884">
    <property type="entry name" value="Sulfatase"/>
    <property type="match status" value="1"/>
</dbReference>
<dbReference type="EC" id="3.1.6.1" evidence="4"/>
<evidence type="ECO:0000313" key="5">
    <source>
        <dbReference type="Proteomes" id="UP000319143"/>
    </source>
</evidence>
<evidence type="ECO:0000259" key="3">
    <source>
        <dbReference type="Pfam" id="PF00884"/>
    </source>
</evidence>
<dbReference type="EMBL" id="SJPV01000017">
    <property type="protein sequence ID" value="TWU31413.1"/>
    <property type="molecule type" value="Genomic_DNA"/>
</dbReference>
<keyword evidence="2 4" id="KW-0378">Hydrolase</keyword>
<accession>A0A5C6D2J8</accession>
<dbReference type="InterPro" id="IPR000917">
    <property type="entry name" value="Sulfatase_N"/>
</dbReference>
<dbReference type="SUPFAM" id="SSF53649">
    <property type="entry name" value="Alkaline phosphatase-like"/>
    <property type="match status" value="1"/>
</dbReference>
<name>A0A5C6D2J8_9BACT</name>
<gene>
    <name evidence="4" type="primary">atsA_132</name>
    <name evidence="4" type="ORF">Poly41_62820</name>
</gene>
<dbReference type="GO" id="GO:0004065">
    <property type="term" value="F:arylsulfatase activity"/>
    <property type="evidence" value="ECO:0007669"/>
    <property type="project" value="UniProtKB-EC"/>
</dbReference>
<feature type="domain" description="Sulfatase N-terminal" evidence="3">
    <location>
        <begin position="46"/>
        <end position="354"/>
    </location>
</feature>
<keyword evidence="5" id="KW-1185">Reference proteome</keyword>
<evidence type="ECO:0000313" key="4">
    <source>
        <dbReference type="EMBL" id="TWU31413.1"/>
    </source>
</evidence>
<dbReference type="InterPro" id="IPR050738">
    <property type="entry name" value="Sulfatase"/>
</dbReference>
<evidence type="ECO:0000256" key="1">
    <source>
        <dbReference type="ARBA" id="ARBA00008779"/>
    </source>
</evidence>
<dbReference type="InterPro" id="IPR017850">
    <property type="entry name" value="Alkaline_phosphatase_core_sf"/>
</dbReference>